<dbReference type="EMBL" id="AYZM01000061">
    <property type="protein sequence ID" value="KRN25753.1"/>
    <property type="molecule type" value="Genomic_DNA"/>
</dbReference>
<keyword evidence="3" id="KW-1185">Reference proteome</keyword>
<dbReference type="Gene3D" id="3.90.70.10">
    <property type="entry name" value="Cysteine proteinases"/>
    <property type="match status" value="1"/>
</dbReference>
<comment type="caution">
    <text evidence="2">The sequence shown here is derived from an EMBL/GenBank/DDBJ whole genome shotgun (WGS) entry which is preliminary data.</text>
</comment>
<dbReference type="AlphaFoldDB" id="A0A0R2FBI6"/>
<accession>A0A0R2FBI6</accession>
<protein>
    <recommendedName>
        <fullName evidence="1">Peptidase C39-like domain-containing protein</fullName>
    </recommendedName>
</protein>
<proteinExistence type="predicted"/>
<reference evidence="2 3" key="1">
    <citation type="journal article" date="2015" name="Genome Announc.">
        <title>Expanding the biotechnology potential of lactobacilli through comparative genomics of 213 strains and associated genera.</title>
        <authorList>
            <person name="Sun Z."/>
            <person name="Harris H.M."/>
            <person name="McCann A."/>
            <person name="Guo C."/>
            <person name="Argimon S."/>
            <person name="Zhang W."/>
            <person name="Yang X."/>
            <person name="Jeffery I.B."/>
            <person name="Cooney J.C."/>
            <person name="Kagawa T.F."/>
            <person name="Liu W."/>
            <person name="Song Y."/>
            <person name="Salvetti E."/>
            <person name="Wrobel A."/>
            <person name="Rasinkangas P."/>
            <person name="Parkhill J."/>
            <person name="Rea M.C."/>
            <person name="O'Sullivan O."/>
            <person name="Ritari J."/>
            <person name="Douillard F.P."/>
            <person name="Paul Ross R."/>
            <person name="Yang R."/>
            <person name="Briner A.E."/>
            <person name="Felis G.E."/>
            <person name="de Vos W.M."/>
            <person name="Barrangou R."/>
            <person name="Klaenhammer T.R."/>
            <person name="Caufield P.W."/>
            <person name="Cui Y."/>
            <person name="Zhang H."/>
            <person name="O'Toole P.W."/>
        </authorList>
    </citation>
    <scope>NUCLEOTIDE SEQUENCE [LARGE SCALE GENOMIC DNA]</scope>
    <source>
        <strain evidence="2 3">DSM 23365</strain>
    </source>
</reference>
<name>A0A0R2FBI6_9LACO</name>
<feature type="domain" description="Peptidase C39-like" evidence="1">
    <location>
        <begin position="235"/>
        <end position="381"/>
    </location>
</feature>
<organism evidence="2 3">
    <name type="scientific">Secundilactobacillus similis DSM 23365 = JCM 2765</name>
    <dbReference type="NCBI Taxonomy" id="1423804"/>
    <lineage>
        <taxon>Bacteria</taxon>
        <taxon>Bacillati</taxon>
        <taxon>Bacillota</taxon>
        <taxon>Bacilli</taxon>
        <taxon>Lactobacillales</taxon>
        <taxon>Lactobacillaceae</taxon>
        <taxon>Secundilactobacillus</taxon>
    </lineage>
</organism>
<evidence type="ECO:0000313" key="3">
    <source>
        <dbReference type="Proteomes" id="UP000051442"/>
    </source>
</evidence>
<dbReference type="Pfam" id="PF13529">
    <property type="entry name" value="Peptidase_C39_2"/>
    <property type="match status" value="1"/>
</dbReference>
<dbReference type="Proteomes" id="UP000051442">
    <property type="component" value="Unassembled WGS sequence"/>
</dbReference>
<dbReference type="RefSeq" id="WP_235809819.1">
    <property type="nucleotide sequence ID" value="NZ_AYZM01000061.1"/>
</dbReference>
<gene>
    <name evidence="2" type="ORF">FD14_GL000160</name>
</gene>
<dbReference type="STRING" id="1423804.FD14_GL000160"/>
<dbReference type="PATRIC" id="fig|1423804.4.peg.174"/>
<sequence length="407" mass="45236">MKLIKRFKQVRTGVVRPVEGSRIVDRLGQLVTLTEWQDQLTISAVYEAPYQTWYQTPAGFIAMGDVVLFPDIQLRLALATIQTVQVTQPRGFTGIRITGKLGRHHQLNDRLAVVARVETIDGRYYETPDGELLRGADVYVIGHKMTFTFMPQHPANIQIVTPSGATVRDDCGNEVGHLSTATIVPVLAEVTDLFGVHYYQLEAQQYVAKTDTVALTGTQGWPRTQTATYRCLNAENINQNFWGMPNGCEPAALLEGLHLKGLVSELDYQGFIDQVPVAADYNPYHGFGGAPDDNVKGRFEAIFPDALVKWGRRYGKVRNVSGATISQLLGCLKRRNPVVTYVTVGFETPEMNVYHFGKALSNNHAVLLDGISGDLVHVSDPIDGAYWLPLFKFAMAYNARHWAVEIL</sequence>
<dbReference type="InterPro" id="IPR039564">
    <property type="entry name" value="Peptidase_C39-like"/>
</dbReference>
<evidence type="ECO:0000259" key="1">
    <source>
        <dbReference type="Pfam" id="PF13529"/>
    </source>
</evidence>
<evidence type="ECO:0000313" key="2">
    <source>
        <dbReference type="EMBL" id="KRN25753.1"/>
    </source>
</evidence>